<dbReference type="STRING" id="1296100.A0A1B9FUC0"/>
<dbReference type="OrthoDB" id="274683at2759"/>
<gene>
    <name evidence="6" type="ORF">I302_08003</name>
</gene>
<keyword evidence="3" id="KW-0687">Ribonucleoprotein</keyword>
<evidence type="ECO:0000256" key="4">
    <source>
        <dbReference type="ARBA" id="ARBA00035209"/>
    </source>
</evidence>
<dbReference type="Gene3D" id="2.40.30.10">
    <property type="entry name" value="Translation factors"/>
    <property type="match status" value="2"/>
</dbReference>
<evidence type="ECO:0000256" key="3">
    <source>
        <dbReference type="ARBA" id="ARBA00023274"/>
    </source>
</evidence>
<dbReference type="VEuPathDB" id="FungiDB:I302_08003"/>
<dbReference type="GO" id="GO:0003735">
    <property type="term" value="F:structural constituent of ribosome"/>
    <property type="evidence" value="ECO:0007669"/>
    <property type="project" value="InterPro"/>
</dbReference>
<dbReference type="InterPro" id="IPR000597">
    <property type="entry name" value="Ribosomal_uL3"/>
</dbReference>
<dbReference type="InterPro" id="IPR009000">
    <property type="entry name" value="Transl_B-barrel_sf"/>
</dbReference>
<dbReference type="Pfam" id="PF00297">
    <property type="entry name" value="Ribosomal_L3"/>
    <property type="match status" value="1"/>
</dbReference>
<protein>
    <recommendedName>
        <fullName evidence="4">Large ribosomal subunit protein uL3m</fullName>
    </recommendedName>
</protein>
<dbReference type="SUPFAM" id="SSF50447">
    <property type="entry name" value="Translation proteins"/>
    <property type="match status" value="1"/>
</dbReference>
<dbReference type="FunFam" id="2.40.30.10:FF:000004">
    <property type="entry name" value="50S ribosomal protein L3"/>
    <property type="match status" value="1"/>
</dbReference>
<dbReference type="GO" id="GO:0005762">
    <property type="term" value="C:mitochondrial large ribosomal subunit"/>
    <property type="evidence" value="ECO:0007669"/>
    <property type="project" value="TreeGrafter"/>
</dbReference>
<dbReference type="AlphaFoldDB" id="A0A1B9FUC0"/>
<dbReference type="PANTHER" id="PTHR11229:SF8">
    <property type="entry name" value="LARGE RIBOSOMAL SUBUNIT PROTEIN UL3M"/>
    <property type="match status" value="1"/>
</dbReference>
<name>A0A1B9FUC0_9TREE</name>
<comment type="similarity">
    <text evidence="1">Belongs to the universal ribosomal protein uL3 family.</text>
</comment>
<dbReference type="InterPro" id="IPR019927">
    <property type="entry name" value="Ribosomal_uL3_bac/org-type"/>
</dbReference>
<dbReference type="GO" id="GO:0006412">
    <property type="term" value="P:translation"/>
    <property type="evidence" value="ECO:0007669"/>
    <property type="project" value="InterPro"/>
</dbReference>
<feature type="region of interest" description="Disordered" evidence="5">
    <location>
        <begin position="299"/>
        <end position="320"/>
    </location>
</feature>
<evidence type="ECO:0000256" key="2">
    <source>
        <dbReference type="ARBA" id="ARBA00022980"/>
    </source>
</evidence>
<sequence>MRSMLQLRAFSKQLSRGLATVAEVAEPIASSSSSSTVAGSSNPVGKWTPHTLRTGLIARKRGMTALWDQDGRRWPVTVLQVDANQVIRHTPPPPTSPFHTLQIGASTRPEKTTPAQQLGHFKKAGVDPKYKLKEYQVSNDGVLAVGTELNAGHFVPGQYVDVQGTTWVFFFGFMGSGDEESFKDIGKGFQGVMKRYGFRGLKASHGVSVKHRSGGSIGQNQDPGRVIPNKKMPGHMGTVTQTTQNLLVHRIDTVLNLIYVRGSVPGSDDSFISIRDSKKALIAKSKLSLKKGKSEEEWLGNDLTGLPTPAGTSERVRGEGWPEVVEWRGEGWSEK</sequence>
<evidence type="ECO:0000256" key="1">
    <source>
        <dbReference type="ARBA" id="ARBA00006540"/>
    </source>
</evidence>
<evidence type="ECO:0000313" key="6">
    <source>
        <dbReference type="EMBL" id="OCF22356.1"/>
    </source>
</evidence>
<organism evidence="6">
    <name type="scientific">Kwoniella bestiolae CBS 10118</name>
    <dbReference type="NCBI Taxonomy" id="1296100"/>
    <lineage>
        <taxon>Eukaryota</taxon>
        <taxon>Fungi</taxon>
        <taxon>Dikarya</taxon>
        <taxon>Basidiomycota</taxon>
        <taxon>Agaricomycotina</taxon>
        <taxon>Tremellomycetes</taxon>
        <taxon>Tremellales</taxon>
        <taxon>Cryptococcaceae</taxon>
        <taxon>Kwoniella</taxon>
    </lineage>
</organism>
<dbReference type="EMBL" id="KI894025">
    <property type="protein sequence ID" value="OCF22356.1"/>
    <property type="molecule type" value="Genomic_DNA"/>
</dbReference>
<proteinExistence type="inferred from homology"/>
<keyword evidence="2 6" id="KW-0689">Ribosomal protein</keyword>
<accession>A0A1B9FUC0</accession>
<reference evidence="6" key="2">
    <citation type="submission" date="2014-01" db="EMBL/GenBank/DDBJ databases">
        <title>Evolution of pathogenesis and genome organization in the Tremellales.</title>
        <authorList>
            <person name="Cuomo C."/>
            <person name="Litvintseva A."/>
            <person name="Heitman J."/>
            <person name="Chen Y."/>
            <person name="Sun S."/>
            <person name="Springer D."/>
            <person name="Dromer F."/>
            <person name="Young S."/>
            <person name="Zeng Q."/>
            <person name="Chapman S."/>
            <person name="Gujja S."/>
            <person name="Saif S."/>
            <person name="Birren B."/>
        </authorList>
    </citation>
    <scope>NUCLEOTIDE SEQUENCE</scope>
    <source>
        <strain evidence="6">CBS 10118</strain>
    </source>
</reference>
<evidence type="ECO:0000256" key="5">
    <source>
        <dbReference type="SAM" id="MobiDB-lite"/>
    </source>
</evidence>
<dbReference type="PANTHER" id="PTHR11229">
    <property type="entry name" value="50S RIBOSOMAL PROTEIN L3"/>
    <property type="match status" value="1"/>
</dbReference>
<reference evidence="6" key="1">
    <citation type="submission" date="2013-07" db="EMBL/GenBank/DDBJ databases">
        <title>The Genome Sequence of Cryptococcus bestiolae CBS10118.</title>
        <authorList>
            <consortium name="The Broad Institute Genome Sequencing Platform"/>
            <person name="Cuomo C."/>
            <person name="Litvintseva A."/>
            <person name="Chen Y."/>
            <person name="Heitman J."/>
            <person name="Sun S."/>
            <person name="Springer D."/>
            <person name="Dromer F."/>
            <person name="Young S.K."/>
            <person name="Zeng Q."/>
            <person name="Gargeya S."/>
            <person name="Fitzgerald M."/>
            <person name="Abouelleil A."/>
            <person name="Alvarado L."/>
            <person name="Berlin A.M."/>
            <person name="Chapman S.B."/>
            <person name="Dewar J."/>
            <person name="Goldberg J."/>
            <person name="Griggs A."/>
            <person name="Gujja S."/>
            <person name="Hansen M."/>
            <person name="Howarth C."/>
            <person name="Imamovic A."/>
            <person name="Larimer J."/>
            <person name="McCowan C."/>
            <person name="Murphy C."/>
            <person name="Pearson M."/>
            <person name="Priest M."/>
            <person name="Roberts A."/>
            <person name="Saif S."/>
            <person name="Shea T."/>
            <person name="Sykes S."/>
            <person name="Wortman J."/>
            <person name="Nusbaum C."/>
            <person name="Birren B."/>
        </authorList>
    </citation>
    <scope>NUCLEOTIDE SEQUENCE [LARGE SCALE GENOMIC DNA]</scope>
    <source>
        <strain evidence="6">CBS 10118</strain>
    </source>
</reference>